<sequence>MTHSTDVKKLTQWMAADFSNQPQAIENPPFFAHIQVCMRPLPKGFQSGISLYLEQAYFYELNRPYRVRVLHFIQRENDVLLENYRVKDEENFYGAARDRPKLTSLTADDLEKMPGCDILVEWTGTSFRGKVEPGKKCIVNRKGMDTYLDNEFIVTEDHMTSYDRGRNPATDKLVWGSVAGPFEFDKVNRFANEVEM</sequence>
<dbReference type="CDD" id="cd16338">
    <property type="entry name" value="CpcT"/>
    <property type="match status" value="1"/>
</dbReference>
<evidence type="ECO:0000256" key="1">
    <source>
        <dbReference type="ARBA" id="ARBA00008206"/>
    </source>
</evidence>
<dbReference type="InterPro" id="IPR038672">
    <property type="entry name" value="CpcT/CpeT_sf"/>
</dbReference>
<dbReference type="InterPro" id="IPR010404">
    <property type="entry name" value="CpcT/CpeT"/>
</dbReference>
<comment type="similarity">
    <text evidence="1 3">Belongs to the CpcT/CpeT biliprotein lyase family.</text>
</comment>
<dbReference type="EC" id="4.-.-.-" evidence="3"/>
<dbReference type="EMBL" id="QBMC01000141">
    <property type="protein sequence ID" value="PZO12725.1"/>
    <property type="molecule type" value="Genomic_DNA"/>
</dbReference>
<protein>
    <recommendedName>
        <fullName evidence="3">Chromophore lyase CpcT/CpeT</fullName>
        <ecNumber evidence="3">4.-.-.-</ecNumber>
    </recommendedName>
</protein>
<gene>
    <name evidence="3" type="primary">cpcT</name>
    <name evidence="4" type="ORF">DCF25_17150</name>
</gene>
<reference evidence="5" key="1">
    <citation type="submission" date="2018-04" db="EMBL/GenBank/DDBJ databases">
        <authorList>
            <person name="Cornet L."/>
        </authorList>
    </citation>
    <scope>NUCLEOTIDE SEQUENCE [LARGE SCALE GENOMIC DNA]</scope>
</reference>
<comment type="caution">
    <text evidence="4">The sequence shown here is derived from an EMBL/GenBank/DDBJ whole genome shotgun (WGS) entry which is preliminary data.</text>
</comment>
<accession>A0A2W4VSN0</accession>
<dbReference type="AlphaFoldDB" id="A0A2W4VSN0"/>
<proteinExistence type="inferred from homology"/>
<dbReference type="HAMAP" id="MF_01460">
    <property type="entry name" value="Chrphore_lyase_CpxT"/>
    <property type="match status" value="1"/>
</dbReference>
<evidence type="ECO:0000256" key="3">
    <source>
        <dbReference type="HAMAP-Rule" id="MF_01460"/>
    </source>
</evidence>
<dbReference type="GO" id="GO:0017006">
    <property type="term" value="P:protein-tetrapyrrole linkage"/>
    <property type="evidence" value="ECO:0007669"/>
    <property type="project" value="UniProtKB-UniRule"/>
</dbReference>
<evidence type="ECO:0000313" key="5">
    <source>
        <dbReference type="Proteomes" id="UP000249354"/>
    </source>
</evidence>
<dbReference type="PANTHER" id="PTHR35137:SF1">
    <property type="entry name" value="CHROMOPHORE LYASE CRL, CHLOROPLASTIC"/>
    <property type="match status" value="1"/>
</dbReference>
<dbReference type="Pfam" id="PF06206">
    <property type="entry name" value="CpeT"/>
    <property type="match status" value="1"/>
</dbReference>
<keyword evidence="2 3" id="KW-0456">Lyase</keyword>
<evidence type="ECO:0000313" key="4">
    <source>
        <dbReference type="EMBL" id="PZO12725.1"/>
    </source>
</evidence>
<name>A0A2W4VSN0_9CYAN</name>
<comment type="function">
    <text evidence="3">Covalently attaches a chromophore to Cys residue(s) of phycobiliproteins.</text>
</comment>
<organism evidence="4 5">
    <name type="scientific">Leptolyngbya foveolarum</name>
    <dbReference type="NCBI Taxonomy" id="47253"/>
    <lineage>
        <taxon>Bacteria</taxon>
        <taxon>Bacillati</taxon>
        <taxon>Cyanobacteriota</taxon>
        <taxon>Cyanophyceae</taxon>
        <taxon>Leptolyngbyales</taxon>
        <taxon>Leptolyngbyaceae</taxon>
        <taxon>Leptolyngbya group</taxon>
        <taxon>Leptolyngbya</taxon>
    </lineage>
</organism>
<dbReference type="GO" id="GO:0016829">
    <property type="term" value="F:lyase activity"/>
    <property type="evidence" value="ECO:0007669"/>
    <property type="project" value="UniProtKB-KW"/>
</dbReference>
<dbReference type="PANTHER" id="PTHR35137">
    <property type="entry name" value="CHROMOPHORE LYASE CRL, CHLOROPLASTIC"/>
    <property type="match status" value="1"/>
</dbReference>
<reference evidence="4 5" key="2">
    <citation type="submission" date="2018-06" db="EMBL/GenBank/DDBJ databases">
        <title>Metagenomic assembly of (sub)arctic Cyanobacteria and their associated microbiome from non-axenic cultures.</title>
        <authorList>
            <person name="Baurain D."/>
        </authorList>
    </citation>
    <scope>NUCLEOTIDE SEQUENCE [LARGE SCALE GENOMIC DNA]</scope>
    <source>
        <strain evidence="4">ULC129bin1</strain>
    </source>
</reference>
<evidence type="ECO:0000256" key="2">
    <source>
        <dbReference type="ARBA" id="ARBA00023239"/>
    </source>
</evidence>
<dbReference type="Gene3D" id="2.40.128.590">
    <property type="entry name" value="CpcT/CpeT domain"/>
    <property type="match status" value="1"/>
</dbReference>
<dbReference type="Proteomes" id="UP000249354">
    <property type="component" value="Unassembled WGS sequence"/>
</dbReference>